<keyword evidence="2" id="KW-1185">Reference proteome</keyword>
<dbReference type="EMBL" id="CP029149">
    <property type="protein sequence ID" value="QHN65013.1"/>
    <property type="molecule type" value="Genomic_DNA"/>
</dbReference>
<gene>
    <name evidence="1" type="ORF">DBX24_03425</name>
</gene>
<evidence type="ECO:0000313" key="2">
    <source>
        <dbReference type="Proteomes" id="UP000464318"/>
    </source>
</evidence>
<organism evidence="1 2">
    <name type="scientific">Bergeyella cardium</name>
    <dbReference type="NCBI Taxonomy" id="1585976"/>
    <lineage>
        <taxon>Bacteria</taxon>
        <taxon>Pseudomonadati</taxon>
        <taxon>Bacteroidota</taxon>
        <taxon>Flavobacteriia</taxon>
        <taxon>Flavobacteriales</taxon>
        <taxon>Weeksellaceae</taxon>
        <taxon>Bergeyella</taxon>
    </lineage>
</organism>
<dbReference type="PANTHER" id="PTHR37833:SF1">
    <property type="entry name" value="SIGNAL PEPTIDE PROTEIN"/>
    <property type="match status" value="1"/>
</dbReference>
<reference evidence="1 2" key="1">
    <citation type="submission" date="2018-04" db="EMBL/GenBank/DDBJ databases">
        <title>Characteristic and Complete Genome Sequencing of A Novel Member of Infective Endocarditis Causative Bacteria: Bergeyella cardium QL-PH.</title>
        <authorList>
            <person name="Pan H."/>
            <person name="Sun E."/>
            <person name="Zhang Y."/>
        </authorList>
    </citation>
    <scope>NUCLEOTIDE SEQUENCE [LARGE SCALE GENOMIC DNA]</scope>
    <source>
        <strain evidence="1 2">HPQL</strain>
    </source>
</reference>
<sequence>MKKLILTILCLGLLSASACKKEEKVEMDSSELIEQMVQEEAEVNDMEQPSELTSLALSENSHDFGDVKKGESVEHTYEVTNIGNNPLVISKVVPGCGCTAPAYTQEPILPGKKGQITLKFNSSNFEGAQQKQAQIFANVERSPIMISFTANVIKP</sequence>
<dbReference type="RefSeq" id="WP_120488371.1">
    <property type="nucleotide sequence ID" value="NZ_CP029149.1"/>
</dbReference>
<dbReference type="PANTHER" id="PTHR37833">
    <property type="entry name" value="LIPOPROTEIN-RELATED"/>
    <property type="match status" value="1"/>
</dbReference>
<dbReference type="OrthoDB" id="826619at2"/>
<dbReference type="InterPro" id="IPR011467">
    <property type="entry name" value="DUF1573"/>
</dbReference>
<dbReference type="Gene3D" id="2.60.40.10">
    <property type="entry name" value="Immunoglobulins"/>
    <property type="match status" value="1"/>
</dbReference>
<protein>
    <submittedName>
        <fullName evidence="1">DUF1573 domain-containing protein</fullName>
    </submittedName>
</protein>
<proteinExistence type="predicted"/>
<name>A0A6P1QVF7_9FLAO</name>
<accession>A0A6P1QVF7</accession>
<dbReference type="Pfam" id="PF07610">
    <property type="entry name" value="DUF1573"/>
    <property type="match status" value="1"/>
</dbReference>
<evidence type="ECO:0000313" key="1">
    <source>
        <dbReference type="EMBL" id="QHN65013.1"/>
    </source>
</evidence>
<dbReference type="Proteomes" id="UP000464318">
    <property type="component" value="Chromosome"/>
</dbReference>
<dbReference type="KEGG" id="bcad:DBX24_03425"/>
<dbReference type="InterPro" id="IPR013783">
    <property type="entry name" value="Ig-like_fold"/>
</dbReference>
<dbReference type="AlphaFoldDB" id="A0A6P1QVF7"/>
<dbReference type="PROSITE" id="PS51257">
    <property type="entry name" value="PROKAR_LIPOPROTEIN"/>
    <property type="match status" value="1"/>
</dbReference>